<sequence>MKLPFNFGFFTAGFVLLLLLTFSILQWLNIPSGSFVDWIIGGITFWWLLLIVTVPWNIHFDAKEVLAEAAESDKKGIRIEPSQRSYVHKLVSRSLGVAIALHIASAIVLLSLSWAGISVVGYIGSVAALLLTILRPSLRGYQYLVTRLSMVRREFSYPREDVVELRNRVEVVEALLEVTKKSLDPNKSNSWASQQNQKLAFCQSEITRLAADMQTLKATNQSEHERLSRTAEKAIAQITEDGKILNNVREIIRFFKEA</sequence>
<feature type="transmembrane region" description="Helical" evidence="1">
    <location>
        <begin position="114"/>
        <end position="134"/>
    </location>
</feature>
<protein>
    <submittedName>
        <fullName evidence="2">Uncharacterized protein</fullName>
    </submittedName>
</protein>
<organism evidence="2 3">
    <name type="scientific">Limnospira indica PCC 8005</name>
    <dbReference type="NCBI Taxonomy" id="376219"/>
    <lineage>
        <taxon>Bacteria</taxon>
        <taxon>Bacillati</taxon>
        <taxon>Cyanobacteriota</taxon>
        <taxon>Cyanophyceae</taxon>
        <taxon>Oscillatoriophycideae</taxon>
        <taxon>Oscillatoriales</taxon>
        <taxon>Sirenicapillariaceae</taxon>
        <taxon>Limnospira</taxon>
    </lineage>
</organism>
<dbReference type="Proteomes" id="UP000032946">
    <property type="component" value="Chromosome"/>
</dbReference>
<name>A0A9P1KK59_9CYAN</name>
<dbReference type="AlphaFoldDB" id="A0A9P1KK59"/>
<accession>A0A9P1KK59</accession>
<evidence type="ECO:0000313" key="2">
    <source>
        <dbReference type="EMBL" id="CDM97121.1"/>
    </source>
</evidence>
<keyword evidence="1" id="KW-1133">Transmembrane helix</keyword>
<feature type="transmembrane region" description="Helical" evidence="1">
    <location>
        <begin position="7"/>
        <end position="29"/>
    </location>
</feature>
<reference evidence="2 3" key="1">
    <citation type="submission" date="2014-02" db="EMBL/GenBank/DDBJ databases">
        <authorList>
            <person name="Genoscope - CEA"/>
        </authorList>
    </citation>
    <scope>NUCLEOTIDE SEQUENCE [LARGE SCALE GENOMIC DNA]</scope>
    <source>
        <strain evidence="2 3">PCC 8005</strain>
    </source>
</reference>
<evidence type="ECO:0000256" key="1">
    <source>
        <dbReference type="SAM" id="Phobius"/>
    </source>
</evidence>
<dbReference type="RefSeq" id="WP_006623891.1">
    <property type="nucleotide sequence ID" value="NZ_FO818640.1"/>
</dbReference>
<keyword evidence="3" id="KW-1185">Reference proteome</keyword>
<feature type="transmembrane region" description="Helical" evidence="1">
    <location>
        <begin position="90"/>
        <end position="108"/>
    </location>
</feature>
<keyword evidence="1" id="KW-0472">Membrane</keyword>
<evidence type="ECO:0000313" key="3">
    <source>
        <dbReference type="Proteomes" id="UP000032946"/>
    </source>
</evidence>
<gene>
    <name evidence="2" type="ORF">ARTHRO_50088</name>
</gene>
<proteinExistence type="predicted"/>
<keyword evidence="1" id="KW-0812">Transmembrane</keyword>
<feature type="transmembrane region" description="Helical" evidence="1">
    <location>
        <begin position="35"/>
        <end position="56"/>
    </location>
</feature>
<dbReference type="EMBL" id="FO818640">
    <property type="protein sequence ID" value="CDM97121.1"/>
    <property type="molecule type" value="Genomic_DNA"/>
</dbReference>